<evidence type="ECO:0000313" key="6">
    <source>
        <dbReference type="EMBL" id="KAK3592095.1"/>
    </source>
</evidence>
<evidence type="ECO:0000313" key="7">
    <source>
        <dbReference type="Proteomes" id="UP001195483"/>
    </source>
</evidence>
<gene>
    <name evidence="6" type="ORF">CHS0354_019355</name>
</gene>
<dbReference type="Pfam" id="PF00335">
    <property type="entry name" value="Tetraspanin"/>
    <property type="match status" value="1"/>
</dbReference>
<keyword evidence="3 5" id="KW-1133">Transmembrane helix</keyword>
<dbReference type="EMBL" id="JAEAOA010001195">
    <property type="protein sequence ID" value="KAK3592095.1"/>
    <property type="molecule type" value="Genomic_DNA"/>
</dbReference>
<dbReference type="PRINTS" id="PR00259">
    <property type="entry name" value="TMFOUR"/>
</dbReference>
<keyword evidence="4 5" id="KW-0472">Membrane</keyword>
<organism evidence="6 7">
    <name type="scientific">Potamilus streckersoni</name>
    <dbReference type="NCBI Taxonomy" id="2493646"/>
    <lineage>
        <taxon>Eukaryota</taxon>
        <taxon>Metazoa</taxon>
        <taxon>Spiralia</taxon>
        <taxon>Lophotrochozoa</taxon>
        <taxon>Mollusca</taxon>
        <taxon>Bivalvia</taxon>
        <taxon>Autobranchia</taxon>
        <taxon>Heteroconchia</taxon>
        <taxon>Palaeoheterodonta</taxon>
        <taxon>Unionida</taxon>
        <taxon>Unionoidea</taxon>
        <taxon>Unionidae</taxon>
        <taxon>Ambleminae</taxon>
        <taxon>Lampsilini</taxon>
        <taxon>Potamilus</taxon>
    </lineage>
</organism>
<reference evidence="6" key="1">
    <citation type="journal article" date="2021" name="Genome Biol. Evol.">
        <title>A High-Quality Reference Genome for a Parasitic Bivalve with Doubly Uniparental Inheritance (Bivalvia: Unionida).</title>
        <authorList>
            <person name="Smith C.H."/>
        </authorList>
    </citation>
    <scope>NUCLEOTIDE SEQUENCE</scope>
    <source>
        <strain evidence="6">CHS0354</strain>
    </source>
</reference>
<dbReference type="Proteomes" id="UP001195483">
    <property type="component" value="Unassembled WGS sequence"/>
</dbReference>
<dbReference type="InterPro" id="IPR018499">
    <property type="entry name" value="Tetraspanin/Peripherin"/>
</dbReference>
<accession>A0AAE0VWX5</accession>
<evidence type="ECO:0000256" key="5">
    <source>
        <dbReference type="SAM" id="Phobius"/>
    </source>
</evidence>
<evidence type="ECO:0000256" key="3">
    <source>
        <dbReference type="ARBA" id="ARBA00022989"/>
    </source>
</evidence>
<feature type="transmembrane region" description="Helical" evidence="5">
    <location>
        <begin position="321"/>
        <end position="346"/>
    </location>
</feature>
<comment type="caution">
    <text evidence="6">The sequence shown here is derived from an EMBL/GenBank/DDBJ whole genome shotgun (WGS) entry which is preliminary data.</text>
</comment>
<keyword evidence="7" id="KW-1185">Reference proteome</keyword>
<evidence type="ECO:0008006" key="8">
    <source>
        <dbReference type="Google" id="ProtNLM"/>
    </source>
</evidence>
<dbReference type="GO" id="GO:0005886">
    <property type="term" value="C:plasma membrane"/>
    <property type="evidence" value="ECO:0007669"/>
    <property type="project" value="TreeGrafter"/>
</dbReference>
<dbReference type="Gene3D" id="1.10.1450.10">
    <property type="entry name" value="Tetraspanin"/>
    <property type="match status" value="1"/>
</dbReference>
<evidence type="ECO:0000256" key="4">
    <source>
        <dbReference type="ARBA" id="ARBA00023136"/>
    </source>
</evidence>
<feature type="transmembrane region" description="Helical" evidence="5">
    <location>
        <begin position="161"/>
        <end position="185"/>
    </location>
</feature>
<evidence type="ECO:0000256" key="1">
    <source>
        <dbReference type="ARBA" id="ARBA00004141"/>
    </source>
</evidence>
<dbReference type="AlphaFoldDB" id="A0AAE0VWX5"/>
<name>A0AAE0VWX5_9BIVA</name>
<comment type="subcellular location">
    <subcellularLocation>
        <location evidence="1">Membrane</location>
        <topology evidence="1">Multi-pass membrane protein</topology>
    </subcellularLocation>
</comment>
<dbReference type="InterPro" id="IPR008952">
    <property type="entry name" value="Tetraspanin_EC2_sf"/>
</dbReference>
<dbReference type="PANTHER" id="PTHR19282:SF527">
    <property type="entry name" value="TETRASPANIN"/>
    <property type="match status" value="1"/>
</dbReference>
<reference evidence="6" key="2">
    <citation type="journal article" date="2021" name="Genome Biol. Evol.">
        <title>Developing a high-quality reference genome for a parasitic bivalve with doubly uniparental inheritance (Bivalvia: Unionida).</title>
        <authorList>
            <person name="Smith C.H."/>
        </authorList>
    </citation>
    <scope>NUCLEOTIDE SEQUENCE</scope>
    <source>
        <strain evidence="6">CHS0354</strain>
        <tissue evidence="6">Mantle</tissue>
    </source>
</reference>
<feature type="transmembrane region" description="Helical" evidence="5">
    <location>
        <begin position="91"/>
        <end position="111"/>
    </location>
</feature>
<keyword evidence="2 5" id="KW-0812">Transmembrane</keyword>
<dbReference type="SUPFAM" id="SSF48652">
    <property type="entry name" value="Tetraspanin"/>
    <property type="match status" value="1"/>
</dbReference>
<reference evidence="6" key="3">
    <citation type="submission" date="2023-05" db="EMBL/GenBank/DDBJ databases">
        <authorList>
            <person name="Smith C.H."/>
        </authorList>
    </citation>
    <scope>NUCLEOTIDE SEQUENCE</scope>
    <source>
        <strain evidence="6">CHS0354</strain>
        <tissue evidence="6">Mantle</tissue>
    </source>
</reference>
<sequence>MVITFPMISSPGGDSSSNARTVEEIHKCALKGGFTYGLKGYAPLRKRPPSMENNLYEFQRVRHNLKSTRARSPERRKEPCYTCLRTALHCYNIVILVLGLGVLGIGIWLLVTDYNAREVSVLIGSNLFEVGTYLMIAGGGAIALLAFCGCCGTMKEDRCVLAFYGVTLMIVLMALCVGSGVAFVFRGFLTEKVKENFIHTLTKNYGVDTRKSSQNRLITDAWDSMQRRLQCCGVHGDVHSLYSWNIYGSQSEWYQQITGKAPYVPDSCCKENGDKQICTGTFPINGPPAKKPPLLHDNVMNDHLNTDGCYDKVIVHLQKHALILGAVAACVPVLLIFGIIIVFCLCARVQRNEDDENYV</sequence>
<proteinExistence type="predicted"/>
<protein>
    <recommendedName>
        <fullName evidence="8">Tetraspanin</fullName>
    </recommendedName>
</protein>
<dbReference type="PANTHER" id="PTHR19282">
    <property type="entry name" value="TETRASPANIN"/>
    <property type="match status" value="1"/>
</dbReference>
<evidence type="ECO:0000256" key="2">
    <source>
        <dbReference type="ARBA" id="ARBA00022692"/>
    </source>
</evidence>
<feature type="transmembrane region" description="Helical" evidence="5">
    <location>
        <begin position="131"/>
        <end position="154"/>
    </location>
</feature>